<evidence type="ECO:0000256" key="1">
    <source>
        <dbReference type="ARBA" id="ARBA00005836"/>
    </source>
</evidence>
<dbReference type="Proteomes" id="UP001157733">
    <property type="component" value="Chromosome"/>
</dbReference>
<dbReference type="RefSeq" id="WP_282010588.1">
    <property type="nucleotide sequence ID" value="NZ_OX336137.1"/>
</dbReference>
<reference evidence="4 5" key="1">
    <citation type="submission" date="2022-09" db="EMBL/GenBank/DDBJ databases">
        <authorList>
            <person name="Kop L."/>
        </authorList>
    </citation>
    <scope>NUCLEOTIDE SEQUENCE [LARGE SCALE GENOMIC DNA]</scope>
    <source>
        <strain evidence="4 5">347</strain>
    </source>
</reference>
<dbReference type="SUPFAM" id="SSF111283">
    <property type="entry name" value="Putative modulator of DNA gyrase, PmbA/TldD"/>
    <property type="match status" value="1"/>
</dbReference>
<dbReference type="PANTHER" id="PTHR30624:SF0">
    <property type="entry name" value="METALLOPROTEASE SLR0863"/>
    <property type="match status" value="1"/>
</dbReference>
<comment type="similarity">
    <text evidence="1">Belongs to the peptidase U62 family.</text>
</comment>
<protein>
    <submittedName>
        <fullName evidence="4">TldD-domain protein</fullName>
    </submittedName>
</protein>
<dbReference type="EMBL" id="OX336137">
    <property type="protein sequence ID" value="CAI2717665.1"/>
    <property type="molecule type" value="Genomic_DNA"/>
</dbReference>
<dbReference type="InterPro" id="IPR036059">
    <property type="entry name" value="TldD/PmbA_sf"/>
</dbReference>
<keyword evidence="2" id="KW-0732">Signal</keyword>
<feature type="signal peptide" evidence="2">
    <location>
        <begin position="1"/>
        <end position="22"/>
    </location>
</feature>
<dbReference type="PANTHER" id="PTHR30624">
    <property type="entry name" value="UNCHARACTERIZED PROTEIN TLDD AND PMBA"/>
    <property type="match status" value="1"/>
</dbReference>
<dbReference type="InterPro" id="IPR051463">
    <property type="entry name" value="Peptidase_U62_metallo"/>
</dbReference>
<keyword evidence="5" id="KW-1185">Reference proteome</keyword>
<feature type="chain" id="PRO_5046848881" evidence="2">
    <location>
        <begin position="23"/>
        <end position="562"/>
    </location>
</feature>
<evidence type="ECO:0000256" key="2">
    <source>
        <dbReference type="SAM" id="SignalP"/>
    </source>
</evidence>
<evidence type="ECO:0000313" key="5">
    <source>
        <dbReference type="Proteomes" id="UP001157733"/>
    </source>
</evidence>
<sequence length="562" mass="63586">MKRHCFWILLLVGWALAVPAAAAESEEEGKMIFRAMEEEMARSLKELKIDTFGPPYFINYQVRHHDRAEVVATFGALLSSDIKQKQTLFVDVKVGKPEFDSSHPQSHKYVTESLIPLDNQPDALKRALWYETDLRYKQAIVNFLKKKGRFISGVESHDLADFSVGKTPQVRFGEIPRWAPRMQDWEGLAKTVSARFQHAPDIEKSKVQIYANRTLRYYYDSEGNKIREGKLYYGVAIEGWVRSPEGDRLHDEESIYLHEGDAFPTEQELLERTDRLIASLQKLKQAPRMDPYIGPAIFSPDATAVLFHEAIGHRLEGDRLREDGDGKTFLKKIGRPILPEFLTVTDNPELNRFEGTPLLGHYRFDDEGQESEEVVLVEDGTLQNFLLTRMPVLGFSRTNGHARGDGIHSPMSRMSNFIITSKSQVDAATLKRKLIEEVVRQGKPYGLFVKKIIGGETQTEQGRFQVFKGEPLYLYKVFPDGREEMVRGVDFVGTPLSMIGKVMVTGENREVINGFCHAESGSIPVTSIAPSVLLSEVELQSAKKMRVRPPILTPPAVTPVAH</sequence>
<feature type="domain" description="Metalloprotease TldD/E C-terminal" evidence="3">
    <location>
        <begin position="295"/>
        <end position="539"/>
    </location>
</feature>
<evidence type="ECO:0000259" key="3">
    <source>
        <dbReference type="Pfam" id="PF19289"/>
    </source>
</evidence>
<name>A0ABM9HBY7_9BACT</name>
<dbReference type="Pfam" id="PF19289">
    <property type="entry name" value="PmbA_TldD_3rd"/>
    <property type="match status" value="1"/>
</dbReference>
<accession>A0ABM9HBY7</accession>
<proteinExistence type="inferred from homology"/>
<dbReference type="InterPro" id="IPR045569">
    <property type="entry name" value="Metalloprtase-TldD/E_C"/>
</dbReference>
<gene>
    <name evidence="4" type="ORF">NSPWAT_0806</name>
</gene>
<evidence type="ECO:0000313" key="4">
    <source>
        <dbReference type="EMBL" id="CAI2717665.1"/>
    </source>
</evidence>
<organism evidence="4 5">
    <name type="scientific">Nitrospina watsonii</name>
    <dbReference type="NCBI Taxonomy" id="1323948"/>
    <lineage>
        <taxon>Bacteria</taxon>
        <taxon>Pseudomonadati</taxon>
        <taxon>Nitrospinota/Tectimicrobiota group</taxon>
        <taxon>Nitrospinota</taxon>
        <taxon>Nitrospinia</taxon>
        <taxon>Nitrospinales</taxon>
        <taxon>Nitrospinaceae</taxon>
        <taxon>Nitrospina</taxon>
    </lineage>
</organism>